<dbReference type="PROSITE" id="PS00108">
    <property type="entry name" value="PROTEIN_KINASE_ST"/>
    <property type="match status" value="1"/>
</dbReference>
<dbReference type="FunFam" id="1.10.510.10:FF:000292">
    <property type="entry name" value="Serine/threonine-protein kinase 36"/>
    <property type="match status" value="1"/>
</dbReference>
<feature type="region of interest" description="Disordered" evidence="14">
    <location>
        <begin position="873"/>
        <end position="899"/>
    </location>
</feature>
<dbReference type="GO" id="GO:0005524">
    <property type="term" value="F:ATP binding"/>
    <property type="evidence" value="ECO:0007669"/>
    <property type="project" value="UniProtKB-UniRule"/>
</dbReference>
<organism evidence="16 17">
    <name type="scientific">Ameiurus melas</name>
    <name type="common">Black bullhead</name>
    <name type="synonym">Silurus melas</name>
    <dbReference type="NCBI Taxonomy" id="219545"/>
    <lineage>
        <taxon>Eukaryota</taxon>
        <taxon>Metazoa</taxon>
        <taxon>Chordata</taxon>
        <taxon>Craniata</taxon>
        <taxon>Vertebrata</taxon>
        <taxon>Euteleostomi</taxon>
        <taxon>Actinopterygii</taxon>
        <taxon>Neopterygii</taxon>
        <taxon>Teleostei</taxon>
        <taxon>Ostariophysi</taxon>
        <taxon>Siluriformes</taxon>
        <taxon>Ictaluridae</taxon>
        <taxon>Ameiurus</taxon>
    </lineage>
</organism>
<evidence type="ECO:0000256" key="12">
    <source>
        <dbReference type="ARBA" id="ARBA00075375"/>
    </source>
</evidence>
<dbReference type="FunFam" id="3.30.200.20:FF:000042">
    <property type="entry name" value="Aurora kinase A"/>
    <property type="match status" value="1"/>
</dbReference>
<dbReference type="SUPFAM" id="SSF48371">
    <property type="entry name" value="ARM repeat"/>
    <property type="match status" value="1"/>
</dbReference>
<dbReference type="PROSITE" id="PS00107">
    <property type="entry name" value="PROTEIN_KINASE_ATP"/>
    <property type="match status" value="1"/>
</dbReference>
<dbReference type="PANTHER" id="PTHR22983">
    <property type="entry name" value="PROTEIN KINASE RELATED"/>
    <property type="match status" value="1"/>
</dbReference>
<dbReference type="PROSITE" id="PS50011">
    <property type="entry name" value="PROTEIN_KINASE_DOM"/>
    <property type="match status" value="1"/>
</dbReference>
<feature type="compositionally biased region" description="Basic and acidic residues" evidence="14">
    <location>
        <begin position="344"/>
        <end position="356"/>
    </location>
</feature>
<evidence type="ECO:0000256" key="7">
    <source>
        <dbReference type="ARBA" id="ARBA00022777"/>
    </source>
</evidence>
<evidence type="ECO:0000256" key="2">
    <source>
        <dbReference type="ARBA" id="ARBA00012513"/>
    </source>
</evidence>
<keyword evidence="6 13" id="KW-0547">Nucleotide-binding</keyword>
<gene>
    <name evidence="16" type="ORF">AMELA_G00129810</name>
</gene>
<dbReference type="Gene3D" id="1.10.510.10">
    <property type="entry name" value="Transferase(Phosphotransferase) domain 1"/>
    <property type="match status" value="1"/>
</dbReference>
<dbReference type="InterPro" id="IPR016024">
    <property type="entry name" value="ARM-type_fold"/>
</dbReference>
<dbReference type="GO" id="GO:0005737">
    <property type="term" value="C:cytoplasm"/>
    <property type="evidence" value="ECO:0007669"/>
    <property type="project" value="TreeGrafter"/>
</dbReference>
<keyword evidence="9" id="KW-0206">Cytoskeleton</keyword>
<evidence type="ECO:0000256" key="1">
    <source>
        <dbReference type="ARBA" id="ARBA00004245"/>
    </source>
</evidence>
<dbReference type="CDD" id="cd14002">
    <property type="entry name" value="STKc_STK36"/>
    <property type="match status" value="1"/>
</dbReference>
<feature type="region of interest" description="Disordered" evidence="14">
    <location>
        <begin position="915"/>
        <end position="939"/>
    </location>
</feature>
<dbReference type="GO" id="GO:0005856">
    <property type="term" value="C:cytoskeleton"/>
    <property type="evidence" value="ECO:0007669"/>
    <property type="project" value="UniProtKB-SubCell"/>
</dbReference>
<keyword evidence="4" id="KW-0723">Serine/threonine-protein kinase</keyword>
<dbReference type="InterPro" id="IPR011989">
    <property type="entry name" value="ARM-like"/>
</dbReference>
<dbReference type="Gene3D" id="1.25.10.10">
    <property type="entry name" value="Leucine-rich Repeat Variant"/>
    <property type="match status" value="2"/>
</dbReference>
<proteinExistence type="predicted"/>
<comment type="caution">
    <text evidence="16">The sequence shown here is derived from an EMBL/GenBank/DDBJ whole genome shotgun (WGS) entry which is preliminary data.</text>
</comment>
<feature type="region of interest" description="Disordered" evidence="14">
    <location>
        <begin position="329"/>
        <end position="356"/>
    </location>
</feature>
<reference evidence="16 17" key="1">
    <citation type="submission" date="2020-02" db="EMBL/GenBank/DDBJ databases">
        <title>A chromosome-scale genome assembly of the black bullhead catfish (Ameiurus melas).</title>
        <authorList>
            <person name="Wen M."/>
            <person name="Zham M."/>
            <person name="Cabau C."/>
            <person name="Klopp C."/>
            <person name="Donnadieu C."/>
            <person name="Roques C."/>
            <person name="Bouchez O."/>
            <person name="Lampietro C."/>
            <person name="Jouanno E."/>
            <person name="Herpin A."/>
            <person name="Louis A."/>
            <person name="Berthelot C."/>
            <person name="Parey E."/>
            <person name="Roest-Crollius H."/>
            <person name="Braasch I."/>
            <person name="Postlethwait J."/>
            <person name="Robinson-Rechavi M."/>
            <person name="Echchiki A."/>
            <person name="Begum T."/>
            <person name="Montfort J."/>
            <person name="Schartl M."/>
            <person name="Bobe J."/>
            <person name="Guiguen Y."/>
        </authorList>
    </citation>
    <scope>NUCLEOTIDE SEQUENCE [LARGE SCALE GENOMIC DNA]</scope>
    <source>
        <strain evidence="16">M_S1</strain>
        <tissue evidence="16">Blood</tissue>
    </source>
</reference>
<evidence type="ECO:0000256" key="4">
    <source>
        <dbReference type="ARBA" id="ARBA00022527"/>
    </source>
</evidence>
<keyword evidence="8 13" id="KW-0067">ATP-binding</keyword>
<comment type="subcellular location">
    <subcellularLocation>
        <location evidence="1">Cytoplasm</location>
        <location evidence="1">Cytoskeleton</location>
    </subcellularLocation>
</comment>
<dbReference type="SMART" id="SM00220">
    <property type="entry name" value="S_TKc"/>
    <property type="match status" value="1"/>
</dbReference>
<evidence type="ECO:0000259" key="15">
    <source>
        <dbReference type="PROSITE" id="PS50011"/>
    </source>
</evidence>
<keyword evidence="3" id="KW-0963">Cytoplasm</keyword>
<feature type="region of interest" description="Disordered" evidence="14">
    <location>
        <begin position="1"/>
        <end position="21"/>
    </location>
</feature>
<dbReference type="SUPFAM" id="SSF56112">
    <property type="entry name" value="Protein kinase-like (PK-like)"/>
    <property type="match status" value="1"/>
</dbReference>
<protein>
    <recommendedName>
        <fullName evidence="2">non-specific serine/threonine protein kinase</fullName>
        <ecNumber evidence="2">2.7.11.1</ecNumber>
    </recommendedName>
    <alternativeName>
        <fullName evidence="12">Fused homolog</fullName>
    </alternativeName>
</protein>
<feature type="binding site" evidence="13">
    <location>
        <position position="77"/>
    </location>
    <ligand>
        <name>ATP</name>
        <dbReference type="ChEBI" id="CHEBI:30616"/>
    </ligand>
</feature>
<name>A0A7J6AMJ9_AMEME</name>
<evidence type="ECO:0000256" key="5">
    <source>
        <dbReference type="ARBA" id="ARBA00022679"/>
    </source>
</evidence>
<evidence type="ECO:0000256" key="8">
    <source>
        <dbReference type="ARBA" id="ARBA00022840"/>
    </source>
</evidence>
<dbReference type="PANTHER" id="PTHR22983:SF6">
    <property type="entry name" value="SERINE_THREONINE-PROTEIN KINASE 36"/>
    <property type="match status" value="1"/>
</dbReference>
<feature type="domain" description="Protein kinase" evidence="15">
    <location>
        <begin position="48"/>
        <end position="298"/>
    </location>
</feature>
<dbReference type="EMBL" id="JAAGNN010000011">
    <property type="protein sequence ID" value="KAF4082748.1"/>
    <property type="molecule type" value="Genomic_DNA"/>
</dbReference>
<keyword evidence="7" id="KW-0418">Kinase</keyword>
<comment type="catalytic activity">
    <reaction evidence="11">
        <text>L-seryl-[protein] + ATP = O-phospho-L-seryl-[protein] + ADP + H(+)</text>
        <dbReference type="Rhea" id="RHEA:17989"/>
        <dbReference type="Rhea" id="RHEA-COMP:9863"/>
        <dbReference type="Rhea" id="RHEA-COMP:11604"/>
        <dbReference type="ChEBI" id="CHEBI:15378"/>
        <dbReference type="ChEBI" id="CHEBI:29999"/>
        <dbReference type="ChEBI" id="CHEBI:30616"/>
        <dbReference type="ChEBI" id="CHEBI:83421"/>
        <dbReference type="ChEBI" id="CHEBI:456216"/>
        <dbReference type="EC" id="2.7.11.1"/>
    </reaction>
</comment>
<evidence type="ECO:0000313" key="17">
    <source>
        <dbReference type="Proteomes" id="UP000593565"/>
    </source>
</evidence>
<evidence type="ECO:0000256" key="6">
    <source>
        <dbReference type="ARBA" id="ARBA00022741"/>
    </source>
</evidence>
<accession>A0A7J6AMJ9</accession>
<evidence type="ECO:0000256" key="14">
    <source>
        <dbReference type="SAM" id="MobiDB-lite"/>
    </source>
</evidence>
<keyword evidence="5" id="KW-0808">Transferase</keyword>
<comment type="catalytic activity">
    <reaction evidence="10">
        <text>L-threonyl-[protein] + ATP = O-phospho-L-threonyl-[protein] + ADP + H(+)</text>
        <dbReference type="Rhea" id="RHEA:46608"/>
        <dbReference type="Rhea" id="RHEA-COMP:11060"/>
        <dbReference type="Rhea" id="RHEA-COMP:11605"/>
        <dbReference type="ChEBI" id="CHEBI:15378"/>
        <dbReference type="ChEBI" id="CHEBI:30013"/>
        <dbReference type="ChEBI" id="CHEBI:30616"/>
        <dbReference type="ChEBI" id="CHEBI:61977"/>
        <dbReference type="ChEBI" id="CHEBI:456216"/>
        <dbReference type="EC" id="2.7.11.1"/>
    </reaction>
</comment>
<dbReference type="InterPro" id="IPR008271">
    <property type="entry name" value="Ser/Thr_kinase_AS"/>
</dbReference>
<evidence type="ECO:0000256" key="11">
    <source>
        <dbReference type="ARBA" id="ARBA00048679"/>
    </source>
</evidence>
<dbReference type="GO" id="GO:0007224">
    <property type="term" value="P:smoothened signaling pathway"/>
    <property type="evidence" value="ECO:0007669"/>
    <property type="project" value="TreeGrafter"/>
</dbReference>
<sequence length="1333" mass="148141">MELAGRPESKKLKDSRSPARRRQIVVEIRQHSQTRPLKNSSLSMMEQYHVFEMIGKGSFGRVYKGRRKFSGQVVALKFIPKVGRSAKELRSLKREIEIMSGLKHPNIVLLLDSFETQLEVVVVTEYAEGELFQILEYDGSLPESQVREIACQLVSALYYLHSRRILHRDMKPQNILLGKGGVVKLCDFGFARAMSVSTLVLTSIKGTPLYMSPELVKKKPYDHTADLWSLGCILYELHTGEPPFYTNSIFQLVQLIIKDLVKWPENMSQDCMSFLKGLLNKDPQKRLAWPGLLHHPFVADGVIVLPEEGLTSPLTITPSPDVQAMKQQQVVKKSAPRSGKSKVLHRDMQDKKQKNRQDLVKNGKALVNNQPCTKTVPAGEAPTSNHSLGSTFIVCRNSAHPPASQHQANDIGVTRVSSVPCKGPISRDYEREFPSVEVGPRLMVRCSRPGHTSLAPVRMNSDEQDVNSDYEWQQLVKVTDHMSVLMDPHIHQKLKNELLRCKEQLLNGMLEEPSTILQLLKILFSISLTADAAEARRIGEEIDVLHILFSLIEVMLRSPKVMEKPWSESVIGELTAVLLQIWENQPAWKMKEKRAEDLCQLLISLFLNSDPNALAPQVSAVLSLFVHYGVHINIHMNRLTALLEDLLSGPEEPHYPLPPGWGMCDSVLALILYFLSESESSVLYDFLNSDVWCHLWTKVGTILESTESKPDFLSVDGLSILLSIALFAFSNEPYHCLSLFYDDDTKLIHTLIRLLTTDSSAAPLKRGPLWSGSDMNSLAVMSCQLLCFPFAVELPQEKMVAILHSYQSLNIVEGLVQVIQLQSPALLELPLGLLLCLCLSSPKYAVPSFITAAKDFGFLPQSAPSDQTLDNLNQSGSAAEQSRCFGTPHKNQLEMGRTDGDHTKRITDIIRGNISKSMDTRDPSNMHSQLSKNKPGKMKERGFHSKLKQDLKILSTEHLHDGIEQHSDGVEEILDSLEFHKDFLDHLTSWQKSTMSWFIDSLEQPKNCIGHTSVIKGSPKASQVKGQPPQPEFRTASSLLSILLQTESLFGCAVQLLTLLCQTCTPGSALFAVPVDPVVLRAALCHYDDGVRAAGCNLLTCLKPHVGQTSPRSNGEPNWTIEPAVFKDLLSRLSDSAPSVRRSACKAVVKWLGMMRETEVTSKRNQHLQDGSECRRRTISALAVTGRGRMSVMVEGVRQQIKANSSSPLGSIGTCIEGEEWLKVALEAASPAVSLLSDSDAVIRRQGCIILGSMAAITGGERALMSVNAPHQLVRLACADSHHAVWRQALSALCAFSQQDSLQQALKSIEAELKLIPDFFTSEQLQMDGSSRD</sequence>
<keyword evidence="17" id="KW-1185">Reference proteome</keyword>
<evidence type="ECO:0000256" key="3">
    <source>
        <dbReference type="ARBA" id="ARBA00022490"/>
    </source>
</evidence>
<dbReference type="InterPro" id="IPR000719">
    <property type="entry name" value="Prot_kinase_dom"/>
</dbReference>
<dbReference type="Proteomes" id="UP000593565">
    <property type="component" value="Unassembled WGS sequence"/>
</dbReference>
<feature type="compositionally biased region" description="Basic and acidic residues" evidence="14">
    <location>
        <begin position="1"/>
        <end position="17"/>
    </location>
</feature>
<dbReference type="Pfam" id="PF00069">
    <property type="entry name" value="Pkinase"/>
    <property type="match status" value="1"/>
</dbReference>
<dbReference type="InterPro" id="IPR011009">
    <property type="entry name" value="Kinase-like_dom_sf"/>
</dbReference>
<dbReference type="EC" id="2.7.11.1" evidence="2"/>
<evidence type="ECO:0000256" key="13">
    <source>
        <dbReference type="PROSITE-ProRule" id="PRU10141"/>
    </source>
</evidence>
<evidence type="ECO:0000256" key="9">
    <source>
        <dbReference type="ARBA" id="ARBA00023212"/>
    </source>
</evidence>
<dbReference type="InterPro" id="IPR017441">
    <property type="entry name" value="Protein_kinase_ATP_BS"/>
</dbReference>
<evidence type="ECO:0000313" key="16">
    <source>
        <dbReference type="EMBL" id="KAF4082748.1"/>
    </source>
</evidence>
<dbReference type="GO" id="GO:0004674">
    <property type="term" value="F:protein serine/threonine kinase activity"/>
    <property type="evidence" value="ECO:0007669"/>
    <property type="project" value="UniProtKB-KW"/>
</dbReference>
<evidence type="ECO:0000256" key="10">
    <source>
        <dbReference type="ARBA" id="ARBA00047899"/>
    </source>
</evidence>